<dbReference type="InterPro" id="IPR020596">
    <property type="entry name" value="rRNA_Ade_Mease_Trfase_CS"/>
</dbReference>
<evidence type="ECO:0000256" key="2">
    <source>
        <dbReference type="ARBA" id="ARBA00022552"/>
    </source>
</evidence>
<accession>A0A1H2TPB7</accession>
<evidence type="ECO:0000313" key="11">
    <source>
        <dbReference type="EMBL" id="SDW45652.1"/>
    </source>
</evidence>
<feature type="binding site" evidence="7 8">
    <location>
        <position position="127"/>
    </location>
    <ligand>
        <name>S-adenosyl-L-methionine</name>
        <dbReference type="ChEBI" id="CHEBI:59789"/>
    </ligand>
</feature>
<reference evidence="12" key="1">
    <citation type="submission" date="2016-10" db="EMBL/GenBank/DDBJ databases">
        <authorList>
            <person name="Varghese N."/>
        </authorList>
    </citation>
    <scope>NUCLEOTIDE SEQUENCE [LARGE SCALE GENOMIC DNA]</scope>
    <source>
        <strain evidence="12">DSM 12489</strain>
    </source>
</reference>
<evidence type="ECO:0000256" key="6">
    <source>
        <dbReference type="ARBA" id="ARBA00022884"/>
    </source>
</evidence>
<dbReference type="PANTHER" id="PTHR11727">
    <property type="entry name" value="DIMETHYLADENOSINE TRANSFERASE"/>
    <property type="match status" value="1"/>
</dbReference>
<dbReference type="PANTHER" id="PTHR11727:SF7">
    <property type="entry name" value="DIMETHYLADENOSINE TRANSFERASE-RELATED"/>
    <property type="match status" value="1"/>
</dbReference>
<feature type="binding site" evidence="7 8">
    <location>
        <position position="102"/>
    </location>
    <ligand>
        <name>S-adenosyl-L-methionine</name>
        <dbReference type="ChEBI" id="CHEBI:59789"/>
    </ligand>
</feature>
<dbReference type="Gene3D" id="1.10.8.100">
    <property type="entry name" value="Ribosomal RNA adenine dimethylase-like, domain 2"/>
    <property type="match status" value="1"/>
</dbReference>
<evidence type="ECO:0000256" key="3">
    <source>
        <dbReference type="ARBA" id="ARBA00022603"/>
    </source>
</evidence>
<dbReference type="PROSITE" id="PS51689">
    <property type="entry name" value="SAM_RNA_A_N6_MT"/>
    <property type="match status" value="1"/>
</dbReference>
<dbReference type="SUPFAM" id="SSF53335">
    <property type="entry name" value="S-adenosyl-L-methionine-dependent methyltransferases"/>
    <property type="match status" value="1"/>
</dbReference>
<comment type="subcellular location">
    <subcellularLocation>
        <location evidence="7">Cytoplasm</location>
    </subcellularLocation>
</comment>
<evidence type="ECO:0000313" key="10">
    <source>
        <dbReference type="EMBL" id="GLV13936.1"/>
    </source>
</evidence>
<dbReference type="RefSeq" id="WP_074692703.1">
    <property type="nucleotide sequence ID" value="NZ_BSRA01000008.1"/>
</dbReference>
<evidence type="ECO:0000256" key="7">
    <source>
        <dbReference type="HAMAP-Rule" id="MF_00607"/>
    </source>
</evidence>
<keyword evidence="1 7" id="KW-0963">Cytoplasm</keyword>
<evidence type="ECO:0000259" key="9">
    <source>
        <dbReference type="SMART" id="SM00650"/>
    </source>
</evidence>
<keyword evidence="6 7" id="KW-0694">RNA-binding</keyword>
<feature type="domain" description="Ribosomal RNA adenine methylase transferase N-terminal" evidence="9">
    <location>
        <begin position="36"/>
        <end position="212"/>
    </location>
</feature>
<evidence type="ECO:0000256" key="8">
    <source>
        <dbReference type="PROSITE-ProRule" id="PRU01026"/>
    </source>
</evidence>
<dbReference type="InterPro" id="IPR020598">
    <property type="entry name" value="rRNA_Ade_methylase_Trfase_N"/>
</dbReference>
<dbReference type="Proteomes" id="UP001157137">
    <property type="component" value="Unassembled WGS sequence"/>
</dbReference>
<gene>
    <name evidence="7 10" type="primary">rsmA</name>
    <name evidence="7" type="synonym">ksgA</name>
    <name evidence="10" type="ORF">Heshes_16200</name>
    <name evidence="11" type="ORF">SAMN04489725_10653</name>
</gene>
<keyword evidence="3 7" id="KW-0489">Methyltransferase</keyword>
<dbReference type="GO" id="GO:0003723">
    <property type="term" value="F:RNA binding"/>
    <property type="evidence" value="ECO:0007669"/>
    <property type="project" value="UniProtKB-UniRule"/>
</dbReference>
<dbReference type="GO" id="GO:0052908">
    <property type="term" value="F:16S rRNA (adenine(1518)-N(6)/adenine(1519)-N(6))-dimethyltransferase activity"/>
    <property type="evidence" value="ECO:0007669"/>
    <property type="project" value="UniProtKB-EC"/>
</dbReference>
<keyword evidence="5 7" id="KW-0949">S-adenosyl-L-methionine</keyword>
<sequence length="286" mass="30805">MAGVDFGPRATKELLRQYGVIAKKQLGQNFLIDARVLDGIVAAVNADDHTVALEVGPGLGALTTQLAERARQVVAIEKDETLRPLLGGVLAGQGNVELVFADCLKVDIETLVSPFLQEDDDLVFAANLPYYVTTPILFAVLESKLPLRRAVVMVQREVADRMVAAPGGKDYGVLSVGVQYRGAVQRLFVVPPSAFLPQPGVESAVVLIDCEHRPPLRAPDEETFFRVVRAAFSTRRKTLENALAGGLGIAKLEAADLIRRAGLNPSARAEALSIEDFVRLAEQMGP</sequence>
<evidence type="ECO:0000256" key="5">
    <source>
        <dbReference type="ARBA" id="ARBA00022691"/>
    </source>
</evidence>
<organism evidence="11 12">
    <name type="scientific">Alicyclobacillus hesperidum</name>
    <dbReference type="NCBI Taxonomy" id="89784"/>
    <lineage>
        <taxon>Bacteria</taxon>
        <taxon>Bacillati</taxon>
        <taxon>Bacillota</taxon>
        <taxon>Bacilli</taxon>
        <taxon>Bacillales</taxon>
        <taxon>Alicyclobacillaceae</taxon>
        <taxon>Alicyclobacillus</taxon>
    </lineage>
</organism>
<dbReference type="EMBL" id="FNOJ01000006">
    <property type="protein sequence ID" value="SDW45652.1"/>
    <property type="molecule type" value="Genomic_DNA"/>
</dbReference>
<dbReference type="InterPro" id="IPR011530">
    <property type="entry name" value="rRNA_adenine_dimethylase"/>
</dbReference>
<dbReference type="Gene3D" id="3.40.50.150">
    <property type="entry name" value="Vaccinia Virus protein VP39"/>
    <property type="match status" value="1"/>
</dbReference>
<comment type="function">
    <text evidence="7">Specifically dimethylates two adjacent adenosines (A1518 and A1519) in the loop of a conserved hairpin near the 3'-end of 16S rRNA in the 30S particle. May play a critical role in biogenesis of 30S subunits.</text>
</comment>
<dbReference type="NCBIfam" id="TIGR00755">
    <property type="entry name" value="ksgA"/>
    <property type="match status" value="1"/>
</dbReference>
<dbReference type="EMBL" id="BSRA01000008">
    <property type="protein sequence ID" value="GLV13936.1"/>
    <property type="molecule type" value="Genomic_DNA"/>
</dbReference>
<keyword evidence="12" id="KW-1185">Reference proteome</keyword>
<dbReference type="FunFam" id="3.40.50.150:FF:000023">
    <property type="entry name" value="Ribosomal RNA small subunit methyltransferase A"/>
    <property type="match status" value="1"/>
</dbReference>
<protein>
    <recommendedName>
        <fullName evidence="7">Ribosomal RNA small subunit methyltransferase A</fullName>
        <ecNumber evidence="7">2.1.1.182</ecNumber>
    </recommendedName>
    <alternativeName>
        <fullName evidence="7">16S rRNA (adenine(1518)-N(6)/adenine(1519)-N(6))-dimethyltransferase</fullName>
    </alternativeName>
    <alternativeName>
        <fullName evidence="7">16S rRNA dimethyladenosine transferase</fullName>
    </alternativeName>
    <alternativeName>
        <fullName evidence="7">16S rRNA dimethylase</fullName>
    </alternativeName>
    <alternativeName>
        <fullName evidence="7">S-adenosylmethionine-6-N', N'-adenosyl(rRNA) dimethyltransferase</fullName>
    </alternativeName>
</protein>
<dbReference type="HAMAP" id="MF_00607">
    <property type="entry name" value="16SrRNA_methyltr_A"/>
    <property type="match status" value="1"/>
</dbReference>
<dbReference type="GO" id="GO:0005829">
    <property type="term" value="C:cytosol"/>
    <property type="evidence" value="ECO:0007669"/>
    <property type="project" value="TreeGrafter"/>
</dbReference>
<feature type="binding site" evidence="7 8">
    <location>
        <position position="77"/>
    </location>
    <ligand>
        <name>S-adenosyl-L-methionine</name>
        <dbReference type="ChEBI" id="CHEBI:59789"/>
    </ligand>
</feature>
<reference evidence="11" key="2">
    <citation type="submission" date="2016-10" db="EMBL/GenBank/DDBJ databases">
        <authorList>
            <person name="de Groot N.N."/>
        </authorList>
    </citation>
    <scope>NUCLEOTIDE SEQUENCE [LARGE SCALE GENOMIC DNA]</scope>
    <source>
        <strain evidence="11">DSM 12489</strain>
    </source>
</reference>
<comment type="catalytic activity">
    <reaction evidence="7">
        <text>adenosine(1518)/adenosine(1519) in 16S rRNA + 4 S-adenosyl-L-methionine = N(6)-dimethyladenosine(1518)/N(6)-dimethyladenosine(1519) in 16S rRNA + 4 S-adenosyl-L-homocysteine + 4 H(+)</text>
        <dbReference type="Rhea" id="RHEA:19609"/>
        <dbReference type="Rhea" id="RHEA-COMP:10232"/>
        <dbReference type="Rhea" id="RHEA-COMP:10233"/>
        <dbReference type="ChEBI" id="CHEBI:15378"/>
        <dbReference type="ChEBI" id="CHEBI:57856"/>
        <dbReference type="ChEBI" id="CHEBI:59789"/>
        <dbReference type="ChEBI" id="CHEBI:74411"/>
        <dbReference type="ChEBI" id="CHEBI:74493"/>
        <dbReference type="EC" id="2.1.1.182"/>
    </reaction>
</comment>
<feature type="binding site" evidence="7 8">
    <location>
        <position position="56"/>
    </location>
    <ligand>
        <name>S-adenosyl-L-methionine</name>
        <dbReference type="ChEBI" id="CHEBI:59789"/>
    </ligand>
</feature>
<comment type="similarity">
    <text evidence="7">Belongs to the class I-like SAM-binding methyltransferase superfamily. rRNA adenine N(6)-methyltransferase family. RsmA subfamily.</text>
</comment>
<dbReference type="Pfam" id="PF00398">
    <property type="entry name" value="RrnaAD"/>
    <property type="match status" value="1"/>
</dbReference>
<dbReference type="AlphaFoldDB" id="A0A1H2TPB7"/>
<proteinExistence type="inferred from homology"/>
<feature type="binding site" evidence="7 8">
    <location>
        <position position="29"/>
    </location>
    <ligand>
        <name>S-adenosyl-L-methionine</name>
        <dbReference type="ChEBI" id="CHEBI:59789"/>
    </ligand>
</feature>
<dbReference type="InterPro" id="IPR023165">
    <property type="entry name" value="rRNA_Ade_diMease-like_C"/>
</dbReference>
<dbReference type="InterPro" id="IPR001737">
    <property type="entry name" value="KsgA/Erm"/>
</dbReference>
<dbReference type="SMART" id="SM00650">
    <property type="entry name" value="rADc"/>
    <property type="match status" value="1"/>
</dbReference>
<dbReference type="EC" id="2.1.1.182" evidence="7"/>
<keyword evidence="4 7" id="KW-0808">Transferase</keyword>
<reference evidence="10" key="3">
    <citation type="submission" date="2023-02" db="EMBL/GenBank/DDBJ databases">
        <title>Proposal of a novel subspecies: Alicyclobacillus hesperidum subspecies aegle.</title>
        <authorList>
            <person name="Goto K."/>
            <person name="Fujii T."/>
            <person name="Yasui K."/>
            <person name="Mochida K."/>
            <person name="Kato-Tanaka Y."/>
            <person name="Morohoshi S."/>
            <person name="An S.Y."/>
            <person name="Kasai H."/>
            <person name="Yokota A."/>
        </authorList>
    </citation>
    <scope>NUCLEOTIDE SEQUENCE</scope>
    <source>
        <strain evidence="10">DSM 12766</strain>
    </source>
</reference>
<dbReference type="Proteomes" id="UP000182589">
    <property type="component" value="Unassembled WGS sequence"/>
</dbReference>
<name>A0A1H2TPB7_9BACL</name>
<evidence type="ECO:0000313" key="12">
    <source>
        <dbReference type="Proteomes" id="UP000182589"/>
    </source>
</evidence>
<feature type="binding site" evidence="7 8">
    <location>
        <position position="31"/>
    </location>
    <ligand>
        <name>S-adenosyl-L-methionine</name>
        <dbReference type="ChEBI" id="CHEBI:59789"/>
    </ligand>
</feature>
<evidence type="ECO:0000256" key="4">
    <source>
        <dbReference type="ARBA" id="ARBA00022679"/>
    </source>
</evidence>
<dbReference type="STRING" id="89784.SAMN04489725_10653"/>
<dbReference type="PROSITE" id="PS01131">
    <property type="entry name" value="RRNA_A_DIMETH"/>
    <property type="match status" value="1"/>
</dbReference>
<evidence type="ECO:0000256" key="1">
    <source>
        <dbReference type="ARBA" id="ARBA00022490"/>
    </source>
</evidence>
<dbReference type="InterPro" id="IPR029063">
    <property type="entry name" value="SAM-dependent_MTases_sf"/>
</dbReference>
<keyword evidence="2 7" id="KW-0698">rRNA processing</keyword>